<dbReference type="PROSITE" id="PS50943">
    <property type="entry name" value="HTH_CROC1"/>
    <property type="match status" value="1"/>
</dbReference>
<dbReference type="CDD" id="cd00093">
    <property type="entry name" value="HTH_XRE"/>
    <property type="match status" value="1"/>
</dbReference>
<dbReference type="SUPFAM" id="SSF47413">
    <property type="entry name" value="lambda repressor-like DNA-binding domains"/>
    <property type="match status" value="1"/>
</dbReference>
<gene>
    <name evidence="2" type="ORF">CKO13_01405</name>
</gene>
<dbReference type="RefSeq" id="WP_200256112.1">
    <property type="nucleotide sequence ID" value="NZ_NRSH01000007.1"/>
</dbReference>
<dbReference type="Pfam" id="PF01381">
    <property type="entry name" value="HTH_3"/>
    <property type="match status" value="1"/>
</dbReference>
<evidence type="ECO:0000313" key="2">
    <source>
        <dbReference type="EMBL" id="MBK1725697.1"/>
    </source>
</evidence>
<reference evidence="2 3" key="1">
    <citation type="journal article" date="2020" name="Microorganisms">
        <title>Osmotic Adaptation and Compatible Solute Biosynthesis of Phototrophic Bacteria as Revealed from Genome Analyses.</title>
        <authorList>
            <person name="Imhoff J.F."/>
            <person name="Rahn T."/>
            <person name="Kunzel S."/>
            <person name="Keller A."/>
            <person name="Neulinger S.C."/>
        </authorList>
    </citation>
    <scope>NUCLEOTIDE SEQUENCE [LARGE SCALE GENOMIC DNA]</scope>
    <source>
        <strain evidence="2 3">DSM 15116</strain>
    </source>
</reference>
<accession>A0ABS1E3H7</accession>
<name>A0ABS1E3H7_9GAMM</name>
<organism evidence="2 3">
    <name type="scientific">Halorhodospira neutriphila</name>
    <dbReference type="NCBI Taxonomy" id="168379"/>
    <lineage>
        <taxon>Bacteria</taxon>
        <taxon>Pseudomonadati</taxon>
        <taxon>Pseudomonadota</taxon>
        <taxon>Gammaproteobacteria</taxon>
        <taxon>Chromatiales</taxon>
        <taxon>Ectothiorhodospiraceae</taxon>
        <taxon>Halorhodospira</taxon>
    </lineage>
</organism>
<sequence>MDDEETRAIAENLSKLMAHKGHTQERLAKLAGVSQRTISNMLRPESGHTRTLNSLKSVASVYGLKAWTLMIPDQSLDALLAGKRMERVVYSYSHADDEGKRYIERVSEKEFAYQVDKDAPEGRSRAS</sequence>
<evidence type="ECO:0000259" key="1">
    <source>
        <dbReference type="PROSITE" id="PS50943"/>
    </source>
</evidence>
<dbReference type="InterPro" id="IPR001387">
    <property type="entry name" value="Cro/C1-type_HTH"/>
</dbReference>
<feature type="domain" description="HTH cro/C1-type" evidence="1">
    <location>
        <begin position="13"/>
        <end position="69"/>
    </location>
</feature>
<keyword evidence="3" id="KW-1185">Reference proteome</keyword>
<dbReference type="EMBL" id="NRSH01000007">
    <property type="protein sequence ID" value="MBK1725697.1"/>
    <property type="molecule type" value="Genomic_DNA"/>
</dbReference>
<dbReference type="InterPro" id="IPR010982">
    <property type="entry name" value="Lambda_DNA-bd_dom_sf"/>
</dbReference>
<dbReference type="SMART" id="SM00530">
    <property type="entry name" value="HTH_XRE"/>
    <property type="match status" value="1"/>
</dbReference>
<dbReference type="Proteomes" id="UP000738126">
    <property type="component" value="Unassembled WGS sequence"/>
</dbReference>
<proteinExistence type="predicted"/>
<comment type="caution">
    <text evidence="2">The sequence shown here is derived from an EMBL/GenBank/DDBJ whole genome shotgun (WGS) entry which is preliminary data.</text>
</comment>
<protein>
    <recommendedName>
        <fullName evidence="1">HTH cro/C1-type domain-containing protein</fullName>
    </recommendedName>
</protein>
<evidence type="ECO:0000313" key="3">
    <source>
        <dbReference type="Proteomes" id="UP000738126"/>
    </source>
</evidence>
<dbReference type="Gene3D" id="1.10.260.40">
    <property type="entry name" value="lambda repressor-like DNA-binding domains"/>
    <property type="match status" value="1"/>
</dbReference>